<protein>
    <submittedName>
        <fullName evidence="3">5-carboxymethyl-2-hydroxymuconate isomerase</fullName>
    </submittedName>
</protein>
<dbReference type="InterPro" id="IPR011234">
    <property type="entry name" value="Fumarylacetoacetase-like_C"/>
</dbReference>
<dbReference type="EMBL" id="LSEF01000029">
    <property type="protein sequence ID" value="OAF18811.1"/>
    <property type="molecule type" value="Genomic_DNA"/>
</dbReference>
<dbReference type="Proteomes" id="UP000077173">
    <property type="component" value="Unassembled WGS sequence"/>
</dbReference>
<dbReference type="PANTHER" id="PTHR11820">
    <property type="entry name" value="ACYLPYRUVASE"/>
    <property type="match status" value="1"/>
</dbReference>
<dbReference type="GO" id="GO:0016853">
    <property type="term" value="F:isomerase activity"/>
    <property type="evidence" value="ECO:0007669"/>
    <property type="project" value="UniProtKB-KW"/>
</dbReference>
<keyword evidence="3" id="KW-0413">Isomerase</keyword>
<sequence>MSVLDGPRREVRKVLHEGLAQWVRPDGDELLFPDGRRVREADASYLPPCNPSKIICVHVNSKSRFAEFKEVATNPSYFEKPTTALNSHRGKLYRPDDCRYLNYEGEIAIQFGRVAKGLAPDDIWEVIDGFAPANDVGLQDFRDIDRGSMLRVKGQDGFCPIGPGMVSGVDIRKQVLRTFINGKMVQEGAVEEFVFSVGFMVADLSRYMTFLPGDILLTGTPANSRPMNIGDVVEVDVSGVGRLSNVVAENPAAPHKIGHQPTDTDSVRMIALGGNFVPRRG</sequence>
<feature type="domain" description="Fumarylacetoacetase-like C-terminal" evidence="2">
    <location>
        <begin position="53"/>
        <end position="247"/>
    </location>
</feature>
<evidence type="ECO:0000313" key="4">
    <source>
        <dbReference type="Proteomes" id="UP000077173"/>
    </source>
</evidence>
<comment type="caution">
    <text evidence="3">The sequence shown here is derived from an EMBL/GenBank/DDBJ whole genome shotgun (WGS) entry which is preliminary data.</text>
</comment>
<reference evidence="3 4" key="1">
    <citation type="submission" date="2016-02" db="EMBL/GenBank/DDBJ databases">
        <title>Draft genome sequence of the strain BR 10247T Bradyrhizobium neotropicale isolated from nodules of Centrolobium paraense.</title>
        <authorList>
            <person name="Simoes-Araujo J.L."/>
            <person name="Barauna A.C."/>
            <person name="Silva K."/>
            <person name="Zilli J.E."/>
        </authorList>
    </citation>
    <scope>NUCLEOTIDE SEQUENCE [LARGE SCALE GENOMIC DNA]</scope>
    <source>
        <strain evidence="3 4">BR 10247</strain>
    </source>
</reference>
<dbReference type="PANTHER" id="PTHR11820:SF7">
    <property type="entry name" value="ACYLPYRUVASE FAHD1, MITOCHONDRIAL"/>
    <property type="match status" value="1"/>
</dbReference>
<dbReference type="GO" id="GO:0046872">
    <property type="term" value="F:metal ion binding"/>
    <property type="evidence" value="ECO:0007669"/>
    <property type="project" value="UniProtKB-KW"/>
</dbReference>
<dbReference type="AlphaFoldDB" id="A0A176ZDU0"/>
<evidence type="ECO:0000256" key="1">
    <source>
        <dbReference type="ARBA" id="ARBA00022723"/>
    </source>
</evidence>
<accession>A0A176ZDU0</accession>
<dbReference type="Gene3D" id="3.90.850.10">
    <property type="entry name" value="Fumarylacetoacetase-like, C-terminal domain"/>
    <property type="match status" value="1"/>
</dbReference>
<gene>
    <name evidence="3" type="ORF">AXW67_39635</name>
</gene>
<evidence type="ECO:0000313" key="3">
    <source>
        <dbReference type="EMBL" id="OAF18811.1"/>
    </source>
</evidence>
<proteinExistence type="predicted"/>
<name>A0A176ZDU0_9BRAD</name>
<organism evidence="3 4">
    <name type="scientific">Bradyrhizobium neotropicale</name>
    <dbReference type="NCBI Taxonomy" id="1497615"/>
    <lineage>
        <taxon>Bacteria</taxon>
        <taxon>Pseudomonadati</taxon>
        <taxon>Pseudomonadota</taxon>
        <taxon>Alphaproteobacteria</taxon>
        <taxon>Hyphomicrobiales</taxon>
        <taxon>Nitrobacteraceae</taxon>
        <taxon>Bradyrhizobium</taxon>
    </lineage>
</organism>
<evidence type="ECO:0000259" key="2">
    <source>
        <dbReference type="Pfam" id="PF01557"/>
    </source>
</evidence>
<keyword evidence="1" id="KW-0479">Metal-binding</keyword>
<dbReference type="GO" id="GO:0018773">
    <property type="term" value="F:acetylpyruvate hydrolase activity"/>
    <property type="evidence" value="ECO:0007669"/>
    <property type="project" value="TreeGrafter"/>
</dbReference>
<dbReference type="SUPFAM" id="SSF56529">
    <property type="entry name" value="FAH"/>
    <property type="match status" value="1"/>
</dbReference>
<dbReference type="InterPro" id="IPR036663">
    <property type="entry name" value="Fumarylacetoacetase_C_sf"/>
</dbReference>
<dbReference type="RefSeq" id="WP_063677313.1">
    <property type="nucleotide sequence ID" value="NZ_LSEF01000029.1"/>
</dbReference>
<dbReference type="Pfam" id="PF01557">
    <property type="entry name" value="FAA_hydrolase"/>
    <property type="match status" value="1"/>
</dbReference>
<keyword evidence="4" id="KW-1185">Reference proteome</keyword>